<organism evidence="2">
    <name type="scientific">Caldilineaceae bacterium SB0662_bin_9</name>
    <dbReference type="NCBI Taxonomy" id="2605258"/>
    <lineage>
        <taxon>Bacteria</taxon>
        <taxon>Bacillati</taxon>
        <taxon>Chloroflexota</taxon>
        <taxon>Caldilineae</taxon>
        <taxon>Caldilineales</taxon>
        <taxon>Caldilineaceae</taxon>
    </lineage>
</organism>
<dbReference type="Pfam" id="PF09820">
    <property type="entry name" value="AAA-ATPase_like"/>
    <property type="match status" value="1"/>
</dbReference>
<proteinExistence type="predicted"/>
<gene>
    <name evidence="2" type="ORF">F4Y08_07900</name>
</gene>
<reference evidence="2" key="1">
    <citation type="submission" date="2019-09" db="EMBL/GenBank/DDBJ databases">
        <title>Characterisation of the sponge microbiome using genome-centric metagenomics.</title>
        <authorList>
            <person name="Engelberts J.P."/>
            <person name="Robbins S.J."/>
            <person name="De Goeij J.M."/>
            <person name="Aranda M."/>
            <person name="Bell S.C."/>
            <person name="Webster N.S."/>
        </authorList>
    </citation>
    <scope>NUCLEOTIDE SEQUENCE</scope>
    <source>
        <strain evidence="2">SB0662_bin_9</strain>
    </source>
</reference>
<evidence type="ECO:0000259" key="1">
    <source>
        <dbReference type="Pfam" id="PF09820"/>
    </source>
</evidence>
<dbReference type="Pfam" id="PF08011">
    <property type="entry name" value="PDDEXK_9"/>
    <property type="match status" value="1"/>
</dbReference>
<protein>
    <submittedName>
        <fullName evidence="2">AAA family ATPase</fullName>
    </submittedName>
</protein>
<sequence length="583" mass="65895">MSSTSSMPSLNPGRSEFLQIRRGGGLYIDKTHHFRSLLAPESEDAPTLRNPYVFLARPRRFGKSLLVTTLEAFFQGEVPVDPRYLNGHNPPPTQSKAELFRGTTAADAAESRGFHPVVRLNMANTPADSPEELKANLLEMLGGQYTLWNRRGINVGLEPVDESGAVTFPSVPAVSPAQRLEDLVGRLKARYGANPVVLVDEYDAPLVHLLGKDTDPEPILDVLRNFYVRLKSLESDLHFVFVTGITRFARVSLFSVLNNLRDISWEPAYATLCGFTEREARTALEPHLTTAAVHLDLSLKELMDQIRRHYNGYHFSLPGNSESVYNPFTLACCLRDLQDPNHAEWWKVTGWPNHWAISGNPMFLIRLMKEGQYPLPTDPPPWESLMSTTYSLDRVNFVSLMVQTGYYTLRQDTGGDLYLDYPNDEVRRTYNHELLETYRQPPDPRTLQAMHRALADEDHKGFCDLLHTFLAGVPSEKLRRETDCHLVLHVLCQLMQVEFQSEVHQGGGRSDMEIRFPEHVCVMEFKYGESPQTALDQIRTHGYGRRHFGGSRRVVALGLNFTPGTGTEPPAVEHAVCVRYRPG</sequence>
<dbReference type="InterPro" id="IPR018631">
    <property type="entry name" value="AAA-ATPase-like_dom"/>
</dbReference>
<dbReference type="PANTHER" id="PTHR34825:SF1">
    <property type="entry name" value="AAA-ATPASE-LIKE DOMAIN-CONTAINING PROTEIN"/>
    <property type="match status" value="1"/>
</dbReference>
<dbReference type="AlphaFoldDB" id="A0A6B1DSI2"/>
<dbReference type="EMBL" id="VXPY01000053">
    <property type="protein sequence ID" value="MYD90248.1"/>
    <property type="molecule type" value="Genomic_DNA"/>
</dbReference>
<dbReference type="InterPro" id="IPR012547">
    <property type="entry name" value="PDDEXK_9"/>
</dbReference>
<dbReference type="PANTHER" id="PTHR34825">
    <property type="entry name" value="CONSERVED PROTEIN, WITH A WEAK D-GALACTARATE DEHYDRATASE/ALTRONATE HYDROLASE DOMAIN"/>
    <property type="match status" value="1"/>
</dbReference>
<evidence type="ECO:0000313" key="2">
    <source>
        <dbReference type="EMBL" id="MYD90248.1"/>
    </source>
</evidence>
<accession>A0A6B1DSI2</accession>
<name>A0A6B1DSI2_9CHLR</name>
<feature type="domain" description="AAA-ATPase-like" evidence="1">
    <location>
        <begin position="14"/>
        <end position="254"/>
    </location>
</feature>
<comment type="caution">
    <text evidence="2">The sequence shown here is derived from an EMBL/GenBank/DDBJ whole genome shotgun (WGS) entry which is preliminary data.</text>
</comment>